<name>A0ACB6Z399_THEGA</name>
<comment type="caution">
    <text evidence="1">The sequence shown here is derived from an EMBL/GenBank/DDBJ whole genome shotgun (WGS) entry which is preliminary data.</text>
</comment>
<gene>
    <name evidence="1" type="ORF">BDM02DRAFT_3103337</name>
</gene>
<evidence type="ECO:0000313" key="1">
    <source>
        <dbReference type="EMBL" id="KAF9644199.1"/>
    </source>
</evidence>
<organism evidence="1 2">
    <name type="scientific">Thelephora ganbajun</name>
    <name type="common">Ganba fungus</name>
    <dbReference type="NCBI Taxonomy" id="370292"/>
    <lineage>
        <taxon>Eukaryota</taxon>
        <taxon>Fungi</taxon>
        <taxon>Dikarya</taxon>
        <taxon>Basidiomycota</taxon>
        <taxon>Agaricomycotina</taxon>
        <taxon>Agaricomycetes</taxon>
        <taxon>Thelephorales</taxon>
        <taxon>Thelephoraceae</taxon>
        <taxon>Thelephora</taxon>
    </lineage>
</organism>
<sequence length="143" mass="16058">RSRFYERYRAVAEEHDKEFMRKYDEDLNTTLIFVGLSFAVASAFVIQVDVQLQPDHNEETTALLRVLIYKMDNTTFGGDVPTIPQWSGPPRVIIQIQVILCASLSAGASSLPAHGTTTTQEGEENSVRRSQKKLPMQSSNNLK</sequence>
<feature type="non-terminal residue" evidence="1">
    <location>
        <position position="1"/>
    </location>
</feature>
<reference evidence="1" key="2">
    <citation type="journal article" date="2020" name="Nat. Commun.">
        <title>Large-scale genome sequencing of mycorrhizal fungi provides insights into the early evolution of symbiotic traits.</title>
        <authorList>
            <person name="Miyauchi S."/>
            <person name="Kiss E."/>
            <person name="Kuo A."/>
            <person name="Drula E."/>
            <person name="Kohler A."/>
            <person name="Sanchez-Garcia M."/>
            <person name="Morin E."/>
            <person name="Andreopoulos B."/>
            <person name="Barry K.W."/>
            <person name="Bonito G."/>
            <person name="Buee M."/>
            <person name="Carver A."/>
            <person name="Chen C."/>
            <person name="Cichocki N."/>
            <person name="Clum A."/>
            <person name="Culley D."/>
            <person name="Crous P.W."/>
            <person name="Fauchery L."/>
            <person name="Girlanda M."/>
            <person name="Hayes R.D."/>
            <person name="Keri Z."/>
            <person name="LaButti K."/>
            <person name="Lipzen A."/>
            <person name="Lombard V."/>
            <person name="Magnuson J."/>
            <person name="Maillard F."/>
            <person name="Murat C."/>
            <person name="Nolan M."/>
            <person name="Ohm R.A."/>
            <person name="Pangilinan J."/>
            <person name="Pereira M.F."/>
            <person name="Perotto S."/>
            <person name="Peter M."/>
            <person name="Pfister S."/>
            <person name="Riley R."/>
            <person name="Sitrit Y."/>
            <person name="Stielow J.B."/>
            <person name="Szollosi G."/>
            <person name="Zifcakova L."/>
            <person name="Stursova M."/>
            <person name="Spatafora J.W."/>
            <person name="Tedersoo L."/>
            <person name="Vaario L.M."/>
            <person name="Yamada A."/>
            <person name="Yan M."/>
            <person name="Wang P."/>
            <person name="Xu J."/>
            <person name="Bruns T."/>
            <person name="Baldrian P."/>
            <person name="Vilgalys R."/>
            <person name="Dunand C."/>
            <person name="Henrissat B."/>
            <person name="Grigoriev I.V."/>
            <person name="Hibbett D."/>
            <person name="Nagy L.G."/>
            <person name="Martin F.M."/>
        </authorList>
    </citation>
    <scope>NUCLEOTIDE SEQUENCE</scope>
    <source>
        <strain evidence="1">P2</strain>
    </source>
</reference>
<protein>
    <submittedName>
        <fullName evidence="1">Uncharacterized protein</fullName>
    </submittedName>
</protein>
<accession>A0ACB6Z399</accession>
<evidence type="ECO:0000313" key="2">
    <source>
        <dbReference type="Proteomes" id="UP000886501"/>
    </source>
</evidence>
<reference evidence="1" key="1">
    <citation type="submission" date="2019-10" db="EMBL/GenBank/DDBJ databases">
        <authorList>
            <consortium name="DOE Joint Genome Institute"/>
            <person name="Kuo A."/>
            <person name="Miyauchi S."/>
            <person name="Kiss E."/>
            <person name="Drula E."/>
            <person name="Kohler A."/>
            <person name="Sanchez-Garcia M."/>
            <person name="Andreopoulos B."/>
            <person name="Barry K.W."/>
            <person name="Bonito G."/>
            <person name="Buee M."/>
            <person name="Carver A."/>
            <person name="Chen C."/>
            <person name="Cichocki N."/>
            <person name="Clum A."/>
            <person name="Culley D."/>
            <person name="Crous P.W."/>
            <person name="Fauchery L."/>
            <person name="Girlanda M."/>
            <person name="Hayes R."/>
            <person name="Keri Z."/>
            <person name="Labutti K."/>
            <person name="Lipzen A."/>
            <person name="Lombard V."/>
            <person name="Magnuson J."/>
            <person name="Maillard F."/>
            <person name="Morin E."/>
            <person name="Murat C."/>
            <person name="Nolan M."/>
            <person name="Ohm R."/>
            <person name="Pangilinan J."/>
            <person name="Pereira M."/>
            <person name="Perotto S."/>
            <person name="Peter M."/>
            <person name="Riley R."/>
            <person name="Sitrit Y."/>
            <person name="Stielow B."/>
            <person name="Szollosi G."/>
            <person name="Zifcakova L."/>
            <person name="Stursova M."/>
            <person name="Spatafora J.W."/>
            <person name="Tedersoo L."/>
            <person name="Vaario L.-M."/>
            <person name="Yamada A."/>
            <person name="Yan M."/>
            <person name="Wang P."/>
            <person name="Xu J."/>
            <person name="Bruns T."/>
            <person name="Baldrian P."/>
            <person name="Vilgalys R."/>
            <person name="Henrissat B."/>
            <person name="Grigoriev I.V."/>
            <person name="Hibbett D."/>
            <person name="Nagy L.G."/>
            <person name="Martin F.M."/>
        </authorList>
    </citation>
    <scope>NUCLEOTIDE SEQUENCE</scope>
    <source>
        <strain evidence="1">P2</strain>
    </source>
</reference>
<proteinExistence type="predicted"/>
<keyword evidence="2" id="KW-1185">Reference proteome</keyword>
<dbReference type="EMBL" id="MU118154">
    <property type="protein sequence ID" value="KAF9644199.1"/>
    <property type="molecule type" value="Genomic_DNA"/>
</dbReference>
<dbReference type="Proteomes" id="UP000886501">
    <property type="component" value="Unassembled WGS sequence"/>
</dbReference>